<dbReference type="NCBIfam" id="TIGR00014">
    <property type="entry name" value="arsC"/>
    <property type="match status" value="1"/>
</dbReference>
<evidence type="ECO:0000256" key="3">
    <source>
        <dbReference type="PROSITE-ProRule" id="PRU01282"/>
    </source>
</evidence>
<gene>
    <name evidence="5" type="primary">arsC</name>
    <name evidence="5" type="ORF">C9I88_17310</name>
    <name evidence="6" type="ORF">C9J52_16650</name>
</gene>
<dbReference type="RefSeq" id="WP_045038169.1">
    <property type="nucleotide sequence ID" value="NZ_JZSR01000035.1"/>
</dbReference>
<reference evidence="5 8" key="1">
    <citation type="submission" date="2018-01" db="EMBL/GenBank/DDBJ databases">
        <title>Whole genome sequencing of Histamine producing bacteria.</title>
        <authorList>
            <person name="Butler K."/>
        </authorList>
    </citation>
    <scope>NUCLEOTIDE SEQUENCE [LARGE SCALE GENOMIC DNA]</scope>
    <source>
        <strain evidence="6 7">ATCC 51761</strain>
        <strain evidence="5 8">NCIMB 13481</strain>
    </source>
</reference>
<dbReference type="EC" id="1.20.4.1" evidence="4"/>
<organism evidence="5 8">
    <name type="scientific">Photobacterium iliopiscarium</name>
    <dbReference type="NCBI Taxonomy" id="56192"/>
    <lineage>
        <taxon>Bacteria</taxon>
        <taxon>Pseudomonadati</taxon>
        <taxon>Pseudomonadota</taxon>
        <taxon>Gammaproteobacteria</taxon>
        <taxon>Vibrionales</taxon>
        <taxon>Vibrionaceae</taxon>
        <taxon>Photobacterium</taxon>
    </lineage>
</organism>
<dbReference type="Gene3D" id="3.40.30.10">
    <property type="entry name" value="Glutaredoxin"/>
    <property type="match status" value="1"/>
</dbReference>
<dbReference type="InterPro" id="IPR006660">
    <property type="entry name" value="Arsenate_reductase-like"/>
</dbReference>
<proteinExistence type="inferred from homology"/>
<name>A0A0D8PNS4_9GAMM</name>
<protein>
    <recommendedName>
        <fullName evidence="4">Arsenate reductase</fullName>
        <ecNumber evidence="4">1.20.4.1</ecNumber>
    </recommendedName>
</protein>
<dbReference type="AlphaFoldDB" id="A0A0D8PNS4"/>
<evidence type="ECO:0000256" key="4">
    <source>
        <dbReference type="RuleBase" id="RU362029"/>
    </source>
</evidence>
<dbReference type="GO" id="GO:0008794">
    <property type="term" value="F:arsenate reductase (glutaredoxin) activity"/>
    <property type="evidence" value="ECO:0007669"/>
    <property type="project" value="UniProtKB-UniRule"/>
</dbReference>
<dbReference type="InterPro" id="IPR036249">
    <property type="entry name" value="Thioredoxin-like_sf"/>
</dbReference>
<accession>A0A0D8PNS4</accession>
<dbReference type="PANTHER" id="PTHR30041">
    <property type="entry name" value="ARSENATE REDUCTASE"/>
    <property type="match status" value="1"/>
</dbReference>
<dbReference type="Pfam" id="PF03960">
    <property type="entry name" value="ArsC"/>
    <property type="match status" value="1"/>
</dbReference>
<dbReference type="InterPro" id="IPR006659">
    <property type="entry name" value="Arsenate_reductase"/>
</dbReference>
<sequence length="118" mass="13542">MTISIYHNPRCSKSRETLAILTEQGITPTVIHYLDTPPTMEQLQQLYRQLGYSNVREMMRTKEQQYKEQQLDAETLTDHALFEAIVSCPKLLERPIVVNSDSDKAAMGRPPEHVLSIL</sequence>
<evidence type="ECO:0000313" key="5">
    <source>
        <dbReference type="EMBL" id="PSV91492.1"/>
    </source>
</evidence>
<dbReference type="PANTHER" id="PTHR30041:SF4">
    <property type="entry name" value="ARSENATE REDUCTASE"/>
    <property type="match status" value="1"/>
</dbReference>
<comment type="catalytic activity">
    <reaction evidence="4">
        <text>[glutaredoxin]-dithiol + arsenate + glutathione + H(+) = glutathionyl-S-S-[glutaredoxin] + arsenite + H2O</text>
        <dbReference type="Rhea" id="RHEA:22016"/>
        <dbReference type="Rhea" id="RHEA-COMP:10729"/>
        <dbReference type="Rhea" id="RHEA-COMP:17668"/>
        <dbReference type="ChEBI" id="CHEBI:15377"/>
        <dbReference type="ChEBI" id="CHEBI:15378"/>
        <dbReference type="ChEBI" id="CHEBI:29242"/>
        <dbReference type="ChEBI" id="CHEBI:29950"/>
        <dbReference type="ChEBI" id="CHEBI:48597"/>
        <dbReference type="ChEBI" id="CHEBI:57925"/>
        <dbReference type="ChEBI" id="CHEBI:146199"/>
        <dbReference type="EC" id="1.20.4.1"/>
    </reaction>
</comment>
<dbReference type="PROSITE" id="PS51353">
    <property type="entry name" value="ARSC"/>
    <property type="match status" value="1"/>
</dbReference>
<dbReference type="Proteomes" id="UP000241190">
    <property type="component" value="Unassembled WGS sequence"/>
</dbReference>
<evidence type="ECO:0000313" key="8">
    <source>
        <dbReference type="Proteomes" id="UP000241954"/>
    </source>
</evidence>
<keyword evidence="2 4" id="KW-0560">Oxidoreductase</keyword>
<dbReference type="EMBL" id="PYOP01000033">
    <property type="protein sequence ID" value="PSW92847.1"/>
    <property type="molecule type" value="Genomic_DNA"/>
</dbReference>
<evidence type="ECO:0000313" key="6">
    <source>
        <dbReference type="EMBL" id="PSW92847.1"/>
    </source>
</evidence>
<dbReference type="Proteomes" id="UP000241954">
    <property type="component" value="Unassembled WGS sequence"/>
</dbReference>
<evidence type="ECO:0000256" key="1">
    <source>
        <dbReference type="ARBA" id="ARBA00007198"/>
    </source>
</evidence>
<dbReference type="CDD" id="cd03034">
    <property type="entry name" value="ArsC_ArsC"/>
    <property type="match status" value="1"/>
</dbReference>
<evidence type="ECO:0000256" key="2">
    <source>
        <dbReference type="ARBA" id="ARBA00023002"/>
    </source>
</evidence>
<dbReference type="STRING" id="56192.UB38_16415"/>
<comment type="caution">
    <text evidence="5">The sequence shown here is derived from an EMBL/GenBank/DDBJ whole genome shotgun (WGS) entry which is preliminary data.</text>
</comment>
<dbReference type="SUPFAM" id="SSF52833">
    <property type="entry name" value="Thioredoxin-like"/>
    <property type="match status" value="1"/>
</dbReference>
<comment type="similarity">
    <text evidence="1 3 4">Belongs to the ArsC family.</text>
</comment>
<dbReference type="EMBL" id="PYLW01000026">
    <property type="protein sequence ID" value="PSV91492.1"/>
    <property type="molecule type" value="Genomic_DNA"/>
</dbReference>
<keyword evidence="7" id="KW-1185">Reference proteome</keyword>
<evidence type="ECO:0000313" key="7">
    <source>
        <dbReference type="Proteomes" id="UP000241190"/>
    </source>
</evidence>